<dbReference type="AlphaFoldDB" id="A0A7S7NMH3"/>
<accession>A0A7S7NMH3</accession>
<keyword evidence="1" id="KW-0732">Signal</keyword>
<proteinExistence type="predicted"/>
<evidence type="ECO:0000313" key="3">
    <source>
        <dbReference type="Proteomes" id="UP000593892"/>
    </source>
</evidence>
<organism evidence="2 3">
    <name type="scientific">Paludibaculum fermentans</name>
    <dbReference type="NCBI Taxonomy" id="1473598"/>
    <lineage>
        <taxon>Bacteria</taxon>
        <taxon>Pseudomonadati</taxon>
        <taxon>Acidobacteriota</taxon>
        <taxon>Terriglobia</taxon>
        <taxon>Bryobacterales</taxon>
        <taxon>Bryobacteraceae</taxon>
        <taxon>Paludibaculum</taxon>
    </lineage>
</organism>
<dbReference type="KEGG" id="pfer:IRI77_26650"/>
<name>A0A7S7NMH3_PALFE</name>
<keyword evidence="3" id="KW-1185">Reference proteome</keyword>
<protein>
    <submittedName>
        <fullName evidence="2">DUF4920 domain-containing protein</fullName>
    </submittedName>
</protein>
<evidence type="ECO:0000313" key="2">
    <source>
        <dbReference type="EMBL" id="QOY86366.1"/>
    </source>
</evidence>
<dbReference type="Pfam" id="PF16267">
    <property type="entry name" value="DUF4920"/>
    <property type="match status" value="1"/>
</dbReference>
<gene>
    <name evidence="2" type="ORF">IRI77_26650</name>
</gene>
<dbReference type="InterPro" id="IPR032577">
    <property type="entry name" value="DUF4920"/>
</dbReference>
<reference evidence="2 3" key="1">
    <citation type="submission" date="2020-10" db="EMBL/GenBank/DDBJ databases">
        <title>Complete genome sequence of Paludibaculum fermentans P105T, a facultatively anaerobic acidobacterium capable of dissimilatory Fe(III) reduction.</title>
        <authorList>
            <person name="Dedysh S.N."/>
            <person name="Beletsky A.V."/>
            <person name="Kulichevskaya I.S."/>
            <person name="Mardanov A.V."/>
            <person name="Ravin N.V."/>
        </authorList>
    </citation>
    <scope>NUCLEOTIDE SEQUENCE [LARGE SCALE GENOMIC DNA]</scope>
    <source>
        <strain evidence="2 3">P105</strain>
    </source>
</reference>
<evidence type="ECO:0000256" key="1">
    <source>
        <dbReference type="SAM" id="SignalP"/>
    </source>
</evidence>
<feature type="chain" id="PRO_5032801393" evidence="1">
    <location>
        <begin position="17"/>
        <end position="149"/>
    </location>
</feature>
<dbReference type="Proteomes" id="UP000593892">
    <property type="component" value="Chromosome"/>
</dbReference>
<dbReference type="RefSeq" id="WP_194448035.1">
    <property type="nucleotide sequence ID" value="NZ_CP063849.1"/>
</dbReference>
<sequence length="149" mass="15878">MKYLLSLLIAASLCFAADSKLGKPLTLTTQTAIADINAKPADFLGKTVQVKGKISEVCQAMGCWMQLVDPATKAAVKIKVKDGEIVFPKDSVGKMAVAEGKLAKIEMTKDQAIAQAKHEAEENKKKFDPASVKGPVTIYQIQGTGAVIE</sequence>
<feature type="signal peptide" evidence="1">
    <location>
        <begin position="1"/>
        <end position="16"/>
    </location>
</feature>
<dbReference type="EMBL" id="CP063849">
    <property type="protein sequence ID" value="QOY86366.1"/>
    <property type="molecule type" value="Genomic_DNA"/>
</dbReference>